<dbReference type="SUPFAM" id="SSF56601">
    <property type="entry name" value="beta-lactamase/transpeptidase-like"/>
    <property type="match status" value="1"/>
</dbReference>
<feature type="signal peptide" evidence="1">
    <location>
        <begin position="1"/>
        <end position="33"/>
    </location>
</feature>
<organism evidence="3 4">
    <name type="scientific">Pseudoxanthomonas composti</name>
    <dbReference type="NCBI Taxonomy" id="2137479"/>
    <lineage>
        <taxon>Bacteria</taxon>
        <taxon>Pseudomonadati</taxon>
        <taxon>Pseudomonadota</taxon>
        <taxon>Gammaproteobacteria</taxon>
        <taxon>Lysobacterales</taxon>
        <taxon>Lysobacteraceae</taxon>
        <taxon>Pseudoxanthomonas</taxon>
    </lineage>
</organism>
<comment type="caution">
    <text evidence="3">The sequence shown here is derived from an EMBL/GenBank/DDBJ whole genome shotgun (WGS) entry which is preliminary data.</text>
</comment>
<dbReference type="GO" id="GO:0016787">
    <property type="term" value="F:hydrolase activity"/>
    <property type="evidence" value="ECO:0007669"/>
    <property type="project" value="UniProtKB-KW"/>
</dbReference>
<dbReference type="Proteomes" id="UP000289784">
    <property type="component" value="Unassembled WGS sequence"/>
</dbReference>
<dbReference type="EMBL" id="SAWZ01000001">
    <property type="protein sequence ID" value="RXR08774.1"/>
    <property type="molecule type" value="Genomic_DNA"/>
</dbReference>
<protein>
    <submittedName>
        <fullName evidence="3">Class A beta-lactamase-related serine hydrolase</fullName>
    </submittedName>
</protein>
<evidence type="ECO:0000256" key="1">
    <source>
        <dbReference type="SAM" id="SignalP"/>
    </source>
</evidence>
<dbReference type="AlphaFoldDB" id="A0A4Q1JZM2"/>
<feature type="chain" id="PRO_5020676778" evidence="1">
    <location>
        <begin position="34"/>
        <end position="387"/>
    </location>
</feature>
<gene>
    <name evidence="3" type="ORF">EPA99_02890</name>
</gene>
<keyword evidence="1" id="KW-0732">Signal</keyword>
<sequence length="387" mass="42018">MPSPPRLSTPQLPPLLRWCTLLCLCLAALPAAALDTSALQAQLETLRAAAHAPGASAAIMVKGELVYSAGVGLADVENQVPMTGASVHNIGSVSKVLAVVGLMQLVEQDKLKLDAQIQAYAPWFPRKQAPITVRQILTHTSGIRHYKDGEFGEGDVLMYRQWNDIQAASQRWKDDPLLFDPGRYWNYSSYATNLLQAAMEQASGRPLEDYLRAQVWQPAGMTSTQFDIPARIVPRRAHAYEYDKATGALTNTPQENVSYKFVGGGVIASDEDMVRFGHALNAGKLLGKRAIAEMYRPQLKPDIEAFPNPDGSPARKPPVQALIWRVQTDGAGRRYMAHSGSVKGTYSYLANYDQQDVVVALHVNAQGGEPDLKGTAEALAASVLAGL</sequence>
<dbReference type="Gene3D" id="3.40.710.10">
    <property type="entry name" value="DD-peptidase/beta-lactamase superfamily"/>
    <property type="match status" value="1"/>
</dbReference>
<feature type="domain" description="Beta-lactamase-related" evidence="2">
    <location>
        <begin position="43"/>
        <end position="380"/>
    </location>
</feature>
<reference evidence="3 4" key="1">
    <citation type="submission" date="2019-01" db="EMBL/GenBank/DDBJ databases">
        <title>Pseudoxanthomonas composti sp. nov., isolated from compost.</title>
        <authorList>
            <person name="Yang G."/>
        </authorList>
    </citation>
    <scope>NUCLEOTIDE SEQUENCE [LARGE SCALE GENOMIC DNA]</scope>
    <source>
        <strain evidence="3 4">GSS15</strain>
    </source>
</reference>
<evidence type="ECO:0000313" key="3">
    <source>
        <dbReference type="EMBL" id="RXR08774.1"/>
    </source>
</evidence>
<evidence type="ECO:0000259" key="2">
    <source>
        <dbReference type="Pfam" id="PF00144"/>
    </source>
</evidence>
<proteinExistence type="predicted"/>
<keyword evidence="3" id="KW-0378">Hydrolase</keyword>
<name>A0A4Q1JZM2_9GAMM</name>
<accession>A0A4Q1JZM2</accession>
<dbReference type="Pfam" id="PF00144">
    <property type="entry name" value="Beta-lactamase"/>
    <property type="match status" value="1"/>
</dbReference>
<dbReference type="InterPro" id="IPR012338">
    <property type="entry name" value="Beta-lactam/transpept-like"/>
</dbReference>
<dbReference type="InterPro" id="IPR050789">
    <property type="entry name" value="Diverse_Enzym_Activities"/>
</dbReference>
<evidence type="ECO:0000313" key="4">
    <source>
        <dbReference type="Proteomes" id="UP000289784"/>
    </source>
</evidence>
<dbReference type="OrthoDB" id="9799367at2"/>
<keyword evidence="4" id="KW-1185">Reference proteome</keyword>
<dbReference type="PANTHER" id="PTHR43283">
    <property type="entry name" value="BETA-LACTAMASE-RELATED"/>
    <property type="match status" value="1"/>
</dbReference>
<dbReference type="InterPro" id="IPR001466">
    <property type="entry name" value="Beta-lactam-related"/>
</dbReference>